<keyword evidence="11" id="KW-1185">Reference proteome</keyword>
<keyword evidence="5 9" id="KW-0808">Transferase</keyword>
<dbReference type="NCBIfam" id="NF000812">
    <property type="entry name" value="PRK00061.1-4"/>
    <property type="match status" value="1"/>
</dbReference>
<evidence type="ECO:0000256" key="8">
    <source>
        <dbReference type="ARBA" id="ARBA00072606"/>
    </source>
</evidence>
<dbReference type="eggNOG" id="COG0054">
    <property type="taxonomic scope" value="Bacteria"/>
</dbReference>
<dbReference type="EC" id="2.5.1.78" evidence="3 9"/>
<dbReference type="PANTHER" id="PTHR21058:SF0">
    <property type="entry name" value="6,7-DIMETHYL-8-RIBITYLLUMAZINE SYNTHASE"/>
    <property type="match status" value="1"/>
</dbReference>
<reference evidence="10 11" key="1">
    <citation type="submission" date="2014-05" db="EMBL/GenBank/DDBJ databases">
        <title>ATOL: Assembling a taxonomically balanced genome-scale reconstruction of the evolutionary history of the Enterobacteriaceae.</title>
        <authorList>
            <person name="Plunkett G.III."/>
            <person name="Neeno-Eckwall E.C."/>
            <person name="Glasner J.D."/>
            <person name="Perna N.T."/>
        </authorList>
    </citation>
    <scope>NUCLEOTIDE SEQUENCE [LARGE SCALE GENOMIC DNA]</scope>
    <source>
        <strain evidence="10 11">ATCC 33320</strain>
    </source>
</reference>
<comment type="pathway">
    <text evidence="1 9">Cofactor biosynthesis; riboflavin biosynthesis; riboflavin from 2-hydroxy-3-oxobutyl phosphate and 5-amino-6-(D-ribitylamino)uracil: step 1/2.</text>
</comment>
<accession>A0A085GI12</accession>
<comment type="caution">
    <text evidence="10">The sequence shown here is derived from an EMBL/GenBank/DDBJ whole genome shotgun (WGS) entry which is preliminary data.</text>
</comment>
<dbReference type="PANTHER" id="PTHR21058">
    <property type="entry name" value="6,7-DIMETHYL-8-RIBITYLLUMAZINE SYNTHASE DMRL SYNTHASE LUMAZINE SYNTHASE"/>
    <property type="match status" value="1"/>
</dbReference>
<dbReference type="GO" id="GO:0009231">
    <property type="term" value="P:riboflavin biosynthetic process"/>
    <property type="evidence" value="ECO:0007669"/>
    <property type="project" value="UniProtKB-UniRule"/>
</dbReference>
<sequence length="156" mass="16213">MNIIEAAVATPDARVAITIARFNNFINDSLLDGAIDALKRIGQVKDENITVVWVPGAYELPLAADALAKTKRYDAVIALGTVIRGGTAHFEYVAGGASNGLAHVAQETGIPVAFGVLTTESIEQAIERAGTKAGNKGAEAALTALEMINVLKAIKA</sequence>
<feature type="binding site" evidence="9">
    <location>
        <position position="128"/>
    </location>
    <ligand>
        <name>(2S)-2-hydroxy-3-oxobutyl phosphate</name>
        <dbReference type="ChEBI" id="CHEBI:58830"/>
    </ligand>
</feature>
<dbReference type="EMBL" id="JMPI01000020">
    <property type="protein sequence ID" value="KFC83357.1"/>
    <property type="molecule type" value="Genomic_DNA"/>
</dbReference>
<dbReference type="GO" id="GO:0009349">
    <property type="term" value="C:riboflavin synthase complex"/>
    <property type="evidence" value="ECO:0007669"/>
    <property type="project" value="UniProtKB-UniRule"/>
</dbReference>
<name>A0A085GI12_9ENTR</name>
<evidence type="ECO:0000313" key="11">
    <source>
        <dbReference type="Proteomes" id="UP000028653"/>
    </source>
</evidence>
<dbReference type="UniPathway" id="UPA00275">
    <property type="reaction ID" value="UER00404"/>
</dbReference>
<feature type="active site" description="Proton donor" evidence="9">
    <location>
        <position position="89"/>
    </location>
</feature>
<keyword evidence="4 9" id="KW-0686">Riboflavin biosynthesis</keyword>
<dbReference type="NCBIfam" id="TIGR00114">
    <property type="entry name" value="lumazine-synth"/>
    <property type="match status" value="1"/>
</dbReference>
<evidence type="ECO:0000313" key="10">
    <source>
        <dbReference type="EMBL" id="KFC83357.1"/>
    </source>
</evidence>
<dbReference type="Gene3D" id="3.40.50.960">
    <property type="entry name" value="Lumazine/riboflavin synthase"/>
    <property type="match status" value="1"/>
</dbReference>
<dbReference type="InterPro" id="IPR002180">
    <property type="entry name" value="LS/RS"/>
</dbReference>
<feature type="binding site" evidence="9">
    <location>
        <begin position="81"/>
        <end position="83"/>
    </location>
    <ligand>
        <name>5-amino-6-(D-ribitylamino)uracil</name>
        <dbReference type="ChEBI" id="CHEBI:15934"/>
    </ligand>
</feature>
<dbReference type="InterPro" id="IPR034964">
    <property type="entry name" value="LS"/>
</dbReference>
<keyword evidence="10" id="KW-0436">Ligase</keyword>
<evidence type="ECO:0000256" key="6">
    <source>
        <dbReference type="ARBA" id="ARBA00048785"/>
    </source>
</evidence>
<comment type="catalytic activity">
    <reaction evidence="6 9">
        <text>(2S)-2-hydroxy-3-oxobutyl phosphate + 5-amino-6-(D-ribitylamino)uracil = 6,7-dimethyl-8-(1-D-ribityl)lumazine + phosphate + 2 H2O + H(+)</text>
        <dbReference type="Rhea" id="RHEA:26152"/>
        <dbReference type="ChEBI" id="CHEBI:15377"/>
        <dbReference type="ChEBI" id="CHEBI:15378"/>
        <dbReference type="ChEBI" id="CHEBI:15934"/>
        <dbReference type="ChEBI" id="CHEBI:43474"/>
        <dbReference type="ChEBI" id="CHEBI:58201"/>
        <dbReference type="ChEBI" id="CHEBI:58830"/>
        <dbReference type="EC" id="2.5.1.78"/>
    </reaction>
</comment>
<evidence type="ECO:0000256" key="1">
    <source>
        <dbReference type="ARBA" id="ARBA00004917"/>
    </source>
</evidence>
<evidence type="ECO:0000256" key="2">
    <source>
        <dbReference type="ARBA" id="ARBA00007424"/>
    </source>
</evidence>
<feature type="binding site" evidence="9">
    <location>
        <begin position="57"/>
        <end position="59"/>
    </location>
    <ligand>
        <name>5-amino-6-(D-ribitylamino)uracil</name>
        <dbReference type="ChEBI" id="CHEBI:15934"/>
    </ligand>
</feature>
<feature type="binding site" evidence="9">
    <location>
        <begin position="86"/>
        <end position="87"/>
    </location>
    <ligand>
        <name>(2S)-2-hydroxy-3-oxobutyl phosphate</name>
        <dbReference type="ChEBI" id="CHEBI:58830"/>
    </ligand>
</feature>
<evidence type="ECO:0000256" key="7">
    <source>
        <dbReference type="ARBA" id="ARBA00058151"/>
    </source>
</evidence>
<dbReference type="GO" id="GO:0016874">
    <property type="term" value="F:ligase activity"/>
    <property type="evidence" value="ECO:0007669"/>
    <property type="project" value="UniProtKB-KW"/>
</dbReference>
<dbReference type="STRING" id="1006004.GBAG_0796"/>
<evidence type="ECO:0000256" key="5">
    <source>
        <dbReference type="ARBA" id="ARBA00022679"/>
    </source>
</evidence>
<dbReference type="GO" id="GO:0005829">
    <property type="term" value="C:cytosol"/>
    <property type="evidence" value="ECO:0007669"/>
    <property type="project" value="TreeGrafter"/>
</dbReference>
<evidence type="ECO:0000256" key="4">
    <source>
        <dbReference type="ARBA" id="ARBA00022619"/>
    </source>
</evidence>
<protein>
    <recommendedName>
        <fullName evidence="8 9">6,7-dimethyl-8-ribityllumazine synthase</fullName>
        <shortName evidence="9">DMRL synthase</shortName>
        <shortName evidence="9">LS</shortName>
        <shortName evidence="9">Lumazine synthase</shortName>
        <ecNumber evidence="3 9">2.5.1.78</ecNumber>
    </recommendedName>
</protein>
<organism evidence="10 11">
    <name type="scientific">Buttiauxella agrestis ATCC 33320</name>
    <dbReference type="NCBI Taxonomy" id="1006004"/>
    <lineage>
        <taxon>Bacteria</taxon>
        <taxon>Pseudomonadati</taxon>
        <taxon>Pseudomonadota</taxon>
        <taxon>Gammaproteobacteria</taxon>
        <taxon>Enterobacterales</taxon>
        <taxon>Enterobacteriaceae</taxon>
        <taxon>Buttiauxella</taxon>
    </lineage>
</organism>
<feature type="binding site" evidence="9">
    <location>
        <position position="22"/>
    </location>
    <ligand>
        <name>5-amino-6-(D-ribitylamino)uracil</name>
        <dbReference type="ChEBI" id="CHEBI:15934"/>
    </ligand>
</feature>
<dbReference type="RefSeq" id="WP_034493696.1">
    <property type="nucleotide sequence ID" value="NZ_JMPI01000020.1"/>
</dbReference>
<dbReference type="OrthoDB" id="9809709at2"/>
<gene>
    <name evidence="9 10" type="primary">ribH</name>
    <name evidence="10" type="ORF">GBAG_0796</name>
</gene>
<evidence type="ECO:0000256" key="3">
    <source>
        <dbReference type="ARBA" id="ARBA00012664"/>
    </source>
</evidence>
<dbReference type="InterPro" id="IPR036467">
    <property type="entry name" value="LS/RS_sf"/>
</dbReference>
<dbReference type="AlphaFoldDB" id="A0A085GI12"/>
<feature type="binding site" evidence="9">
    <location>
        <position position="114"/>
    </location>
    <ligand>
        <name>5-amino-6-(D-ribitylamino)uracil</name>
        <dbReference type="ChEBI" id="CHEBI:15934"/>
    </ligand>
</feature>
<dbReference type="Proteomes" id="UP000028653">
    <property type="component" value="Unassembled WGS sequence"/>
</dbReference>
<dbReference type="GO" id="GO:0000906">
    <property type="term" value="F:6,7-dimethyl-8-ribityllumazine synthase activity"/>
    <property type="evidence" value="ECO:0007669"/>
    <property type="project" value="UniProtKB-UniRule"/>
</dbReference>
<dbReference type="FunFam" id="3.40.50.960:FF:000001">
    <property type="entry name" value="6,7-dimethyl-8-ribityllumazine synthase"/>
    <property type="match status" value="1"/>
</dbReference>
<comment type="subunit">
    <text evidence="9">Forms an icosahedral capsid composed of 60 subunits, arranged as a dodecamer of pentamers.</text>
</comment>
<proteinExistence type="inferred from homology"/>
<comment type="similarity">
    <text evidence="2 9">Belongs to the DMRL synthase family.</text>
</comment>
<dbReference type="SUPFAM" id="SSF52121">
    <property type="entry name" value="Lumazine synthase"/>
    <property type="match status" value="1"/>
</dbReference>
<dbReference type="HAMAP" id="MF_00178">
    <property type="entry name" value="Lumazine_synth"/>
    <property type="match status" value="1"/>
</dbReference>
<comment type="function">
    <text evidence="7 9">Catalyzes the formation of 6,7-dimethyl-8-ribityllumazine by condensation of 5-amino-6-(D-ribitylamino)uracil with 3,4-dihydroxy-2-butanone 4-phosphate. This is the penultimate step in the biosynthesis of riboflavin.</text>
</comment>
<dbReference type="Pfam" id="PF00885">
    <property type="entry name" value="DMRL_synthase"/>
    <property type="match status" value="1"/>
</dbReference>
<evidence type="ECO:0000256" key="9">
    <source>
        <dbReference type="HAMAP-Rule" id="MF_00178"/>
    </source>
</evidence>
<dbReference type="CDD" id="cd09209">
    <property type="entry name" value="Lumazine_synthase-I"/>
    <property type="match status" value="1"/>
</dbReference>